<dbReference type="InterPro" id="IPR013940">
    <property type="entry name" value="Spo22/ZIP4/TEX11"/>
</dbReference>
<dbReference type="GO" id="GO:0051321">
    <property type="term" value="P:meiotic cell cycle"/>
    <property type="evidence" value="ECO:0007669"/>
    <property type="project" value="UniProtKB-KW"/>
</dbReference>
<keyword evidence="3" id="KW-1185">Reference proteome</keyword>
<proteinExistence type="predicted"/>
<dbReference type="PANTHER" id="PTHR40375">
    <property type="entry name" value="SPORULATION-SPECIFIC PROTEIN 22"/>
    <property type="match status" value="1"/>
</dbReference>
<accession>A0A401G8R5</accession>
<gene>
    <name evidence="2" type="ORF">SCP_0114590</name>
</gene>
<dbReference type="InterPro" id="IPR039057">
    <property type="entry name" value="Spo22/ZIP4"/>
</dbReference>
<dbReference type="OrthoDB" id="65716at2759"/>
<dbReference type="GeneID" id="38775487"/>
<sequence length="973" mass="108479">MSARKRKTSSNFKELYESINGVLARIKPKLIESAQTSCYSPSLCEDLHQIAALAQALTNQRSRANKDWISLADVLDREGVYLWNLSASIRECSDDDNRPAVFAALRLAGFRLIEAGLEQKPGIETLIHVLQLASKAGSSLSDAGSSDLATSVLGSAAKYEEALRNAQDPQHAHVQARVRATVMYYCSRMEAAFKEGNEGVANFMLHKATENVEYLTLLLSRERELLAAKILAIGKSLLKAGSHDVSNSGEARRAIDSVKWIQKAFAIVDHSESENAGSSELKRSILRSLARAYFLSSSDDPENLVRAEASLHELISSIDASVDHTKAEFQQLRWMRIAVLRKRKAAQNVIIDAFRSIIDHMDLSDVSISDILQELRTFGHDHALVSTIHHHCLLKILEVVDESTQQNVDRILLPLILHCAKDQTHAKAMDDVRAALTCLSDANFEITKISATACVTLLWQCGDRHYRARNWGEAADWFLAGTHPVFSIISPTSDSKCYRKAALCHIQQKEYAKASAVIRRCAHTEAATCYVLLLVAVHQGLEDEAIDAIRSMVIAPDFDRKMLMLATRLANESEMKALLLSALEALLDVVKIRQGPATDVEALTLIRCIIRLVLKLLAEPGPNRMTLIAVLVKHFLTATTLVARLDAKHIAPTILKDLSWLWRTAYNCAVQGCTEWANSEESVSQLFDTANQLLKVYLKSTLTDVDPEVHMFLLNASFAGVMGKVFSIRDGGSKAHSEQMERMQILSDNITACKKEISEVVNNVKSLQSDDFVRSSQFLRMLWIFETEMLCHLGEWDKLRNTIEEVVKSDTVALNTLEAIADTLWIEESCPVEVLFMALEAILHAALDHDLLSVEKFSRWLRATCTILLSKNTSADRLRAIGYVEQAITVMGEHSAETENQIYPMDERHWLLGTSYNAGVECLHSSLLDEAKRWFEVSTTICRFVLGGAKRAEKISETYSRLLTRCATDSRTS</sequence>
<dbReference type="PANTHER" id="PTHR40375:SF2">
    <property type="entry name" value="SPORULATION-SPECIFIC PROTEIN 22"/>
    <property type="match status" value="1"/>
</dbReference>
<protein>
    <recommendedName>
        <fullName evidence="4">Protein ZIP4 homolog</fullName>
    </recommendedName>
</protein>
<evidence type="ECO:0008006" key="4">
    <source>
        <dbReference type="Google" id="ProtNLM"/>
    </source>
</evidence>
<dbReference type="RefSeq" id="XP_027609483.1">
    <property type="nucleotide sequence ID" value="XM_027753682.1"/>
</dbReference>
<evidence type="ECO:0000313" key="2">
    <source>
        <dbReference type="EMBL" id="GBE78570.1"/>
    </source>
</evidence>
<dbReference type="STRING" id="139825.A0A401G8R5"/>
<dbReference type="AlphaFoldDB" id="A0A401G8R5"/>
<evidence type="ECO:0000256" key="1">
    <source>
        <dbReference type="ARBA" id="ARBA00023254"/>
    </source>
</evidence>
<dbReference type="InParanoid" id="A0A401G8R5"/>
<organism evidence="2 3">
    <name type="scientific">Sparassis crispa</name>
    <dbReference type="NCBI Taxonomy" id="139825"/>
    <lineage>
        <taxon>Eukaryota</taxon>
        <taxon>Fungi</taxon>
        <taxon>Dikarya</taxon>
        <taxon>Basidiomycota</taxon>
        <taxon>Agaricomycotina</taxon>
        <taxon>Agaricomycetes</taxon>
        <taxon>Polyporales</taxon>
        <taxon>Sparassidaceae</taxon>
        <taxon>Sparassis</taxon>
    </lineage>
</organism>
<reference evidence="2 3" key="1">
    <citation type="journal article" date="2018" name="Sci. Rep.">
        <title>Genome sequence of the cauliflower mushroom Sparassis crispa (Hanabiratake) and its association with beneficial usage.</title>
        <authorList>
            <person name="Kiyama R."/>
            <person name="Furutani Y."/>
            <person name="Kawaguchi K."/>
            <person name="Nakanishi T."/>
        </authorList>
    </citation>
    <scope>NUCLEOTIDE SEQUENCE [LARGE SCALE GENOMIC DNA]</scope>
</reference>
<name>A0A401G8R5_9APHY</name>
<dbReference type="GO" id="GO:0090173">
    <property type="term" value="P:regulation of synaptonemal complex assembly"/>
    <property type="evidence" value="ECO:0007669"/>
    <property type="project" value="InterPro"/>
</dbReference>
<dbReference type="Pfam" id="PF08631">
    <property type="entry name" value="SPO22"/>
    <property type="match status" value="1"/>
</dbReference>
<evidence type="ECO:0000313" key="3">
    <source>
        <dbReference type="Proteomes" id="UP000287166"/>
    </source>
</evidence>
<dbReference type="Proteomes" id="UP000287166">
    <property type="component" value="Unassembled WGS sequence"/>
</dbReference>
<comment type="caution">
    <text evidence="2">The sequence shown here is derived from an EMBL/GenBank/DDBJ whole genome shotgun (WGS) entry which is preliminary data.</text>
</comment>
<dbReference type="EMBL" id="BFAD01000001">
    <property type="protein sequence ID" value="GBE78570.1"/>
    <property type="molecule type" value="Genomic_DNA"/>
</dbReference>
<keyword evidence="1" id="KW-0469">Meiosis</keyword>